<dbReference type="Pfam" id="PF00078">
    <property type="entry name" value="RVT_1"/>
    <property type="match status" value="1"/>
</dbReference>
<dbReference type="GO" id="GO:0071897">
    <property type="term" value="P:DNA biosynthetic process"/>
    <property type="evidence" value="ECO:0007669"/>
    <property type="project" value="UniProtKB-ARBA"/>
</dbReference>
<reference evidence="2 3" key="1">
    <citation type="submission" date="2016-03" db="EMBL/GenBank/DDBJ databases">
        <title>EvidentialGene: Evidence-directed Construction of Genes on Genomes.</title>
        <authorList>
            <person name="Gilbert D.G."/>
            <person name="Choi J.-H."/>
            <person name="Mockaitis K."/>
            <person name="Colbourne J."/>
            <person name="Pfrender M."/>
        </authorList>
    </citation>
    <scope>NUCLEOTIDE SEQUENCE [LARGE SCALE GENOMIC DNA]</scope>
    <source>
        <strain evidence="2 3">Xinb3</strain>
        <tissue evidence="2">Complete organism</tissue>
    </source>
</reference>
<dbReference type="InterPro" id="IPR051320">
    <property type="entry name" value="Viral_Replic_Matur_Polypro"/>
</dbReference>
<dbReference type="PANTHER" id="PTHR33064:SF37">
    <property type="entry name" value="RIBONUCLEASE H"/>
    <property type="match status" value="1"/>
</dbReference>
<organism evidence="2 3">
    <name type="scientific">Daphnia magna</name>
    <dbReference type="NCBI Taxonomy" id="35525"/>
    <lineage>
        <taxon>Eukaryota</taxon>
        <taxon>Metazoa</taxon>
        <taxon>Ecdysozoa</taxon>
        <taxon>Arthropoda</taxon>
        <taxon>Crustacea</taxon>
        <taxon>Branchiopoda</taxon>
        <taxon>Diplostraca</taxon>
        <taxon>Cladocera</taxon>
        <taxon>Anomopoda</taxon>
        <taxon>Daphniidae</taxon>
        <taxon>Daphnia</taxon>
    </lineage>
</organism>
<dbReference type="Gene3D" id="3.30.70.270">
    <property type="match status" value="1"/>
</dbReference>
<keyword evidence="3" id="KW-1185">Reference proteome</keyword>
<evidence type="ECO:0000313" key="2">
    <source>
        <dbReference type="EMBL" id="KZR95614.1"/>
    </source>
</evidence>
<dbReference type="AlphaFoldDB" id="A0A162CWY6"/>
<dbReference type="SUPFAM" id="SSF56672">
    <property type="entry name" value="DNA/RNA polymerases"/>
    <property type="match status" value="1"/>
</dbReference>
<dbReference type="Proteomes" id="UP000076858">
    <property type="component" value="Unassembled WGS sequence"/>
</dbReference>
<accession>A0A162CWY6</accession>
<proteinExistence type="predicted"/>
<gene>
    <name evidence="2" type="ORF">APZ42_010557</name>
</gene>
<evidence type="ECO:0000259" key="1">
    <source>
        <dbReference type="Pfam" id="PF00078"/>
    </source>
</evidence>
<comment type="caution">
    <text evidence="2">The sequence shown here is derived from an EMBL/GenBank/DDBJ whole genome shotgun (WGS) entry which is preliminary data.</text>
</comment>
<protein>
    <recommendedName>
        <fullName evidence="1">Reverse transcriptase domain-containing protein</fullName>
    </recommendedName>
</protein>
<dbReference type="InterPro" id="IPR043502">
    <property type="entry name" value="DNA/RNA_pol_sf"/>
</dbReference>
<dbReference type="PANTHER" id="PTHR33064">
    <property type="entry name" value="POL PROTEIN"/>
    <property type="match status" value="1"/>
</dbReference>
<dbReference type="EMBL" id="LRGB01028003">
    <property type="protein sequence ID" value="KZR95614.1"/>
    <property type="molecule type" value="Genomic_DNA"/>
</dbReference>
<evidence type="ECO:0000313" key="3">
    <source>
        <dbReference type="Proteomes" id="UP000076858"/>
    </source>
</evidence>
<dbReference type="InterPro" id="IPR043128">
    <property type="entry name" value="Rev_trsase/Diguanyl_cyclase"/>
</dbReference>
<feature type="non-terminal residue" evidence="2">
    <location>
        <position position="1"/>
    </location>
</feature>
<dbReference type="InterPro" id="IPR000477">
    <property type="entry name" value="RT_dom"/>
</dbReference>
<name>A0A162CWY6_9CRUS</name>
<feature type="domain" description="Reverse transcriptase" evidence="1">
    <location>
        <begin position="7"/>
        <end position="60"/>
    </location>
</feature>
<sequence length="106" mass="11993">GLRWSACLVYVDDIIVYSQTVEEHVKRLGSVFECLKFANLKVKLKKCLFAQTRLQALGHVVDKDGIAPDPEKICAVREFPRPPANATNAQKIKHVKSFIGLCSYYR</sequence>